<keyword evidence="3" id="KW-1185">Reference proteome</keyword>
<evidence type="ECO:0000313" key="3">
    <source>
        <dbReference type="Proteomes" id="UP001262410"/>
    </source>
</evidence>
<dbReference type="InterPro" id="IPR052158">
    <property type="entry name" value="INH-QAR"/>
</dbReference>
<evidence type="ECO:0000259" key="1">
    <source>
        <dbReference type="Pfam" id="PF01965"/>
    </source>
</evidence>
<reference evidence="2 3" key="1">
    <citation type="submission" date="2023-07" db="EMBL/GenBank/DDBJ databases">
        <title>Sorghum-associated microbial communities from plants grown in Nebraska, USA.</title>
        <authorList>
            <person name="Schachtman D."/>
        </authorList>
    </citation>
    <scope>NUCLEOTIDE SEQUENCE [LARGE SCALE GENOMIC DNA]</scope>
    <source>
        <strain evidence="2 3">584</strain>
    </source>
</reference>
<dbReference type="EMBL" id="JAVDPW010000006">
    <property type="protein sequence ID" value="MDR6291160.1"/>
    <property type="molecule type" value="Genomic_DNA"/>
</dbReference>
<name>A0ABU1JRC3_9PROT</name>
<feature type="domain" description="DJ-1/PfpI" evidence="1">
    <location>
        <begin position="10"/>
        <end position="168"/>
    </location>
</feature>
<comment type="caution">
    <text evidence="2">The sequence shown here is derived from an EMBL/GenBank/DDBJ whole genome shotgun (WGS) entry which is preliminary data.</text>
</comment>
<keyword evidence="2" id="KW-0378">Hydrolase</keyword>
<dbReference type="CDD" id="cd03139">
    <property type="entry name" value="GATase1_PfpI_2"/>
    <property type="match status" value="1"/>
</dbReference>
<dbReference type="Gene3D" id="3.40.50.880">
    <property type="match status" value="1"/>
</dbReference>
<keyword evidence="2" id="KW-0645">Protease</keyword>
<dbReference type="SUPFAM" id="SSF52317">
    <property type="entry name" value="Class I glutamine amidotransferase-like"/>
    <property type="match status" value="1"/>
</dbReference>
<protein>
    <submittedName>
        <fullName evidence="2">Intracellular protease/amidase</fullName>
    </submittedName>
</protein>
<dbReference type="Proteomes" id="UP001262410">
    <property type="component" value="Unassembled WGS sequence"/>
</dbReference>
<dbReference type="RefSeq" id="WP_309796140.1">
    <property type="nucleotide sequence ID" value="NZ_JAVDPW010000006.1"/>
</dbReference>
<dbReference type="Pfam" id="PF01965">
    <property type="entry name" value="DJ-1_PfpI"/>
    <property type="match status" value="1"/>
</dbReference>
<dbReference type="PANTHER" id="PTHR43130:SF2">
    <property type="entry name" value="DJ-1_PFPI DOMAIN-CONTAINING PROTEIN"/>
    <property type="match status" value="1"/>
</dbReference>
<evidence type="ECO:0000313" key="2">
    <source>
        <dbReference type="EMBL" id="MDR6291160.1"/>
    </source>
</evidence>
<gene>
    <name evidence="2" type="ORF">E9232_003686</name>
</gene>
<proteinExistence type="predicted"/>
<dbReference type="InterPro" id="IPR029062">
    <property type="entry name" value="Class_I_gatase-like"/>
</dbReference>
<organism evidence="2 3">
    <name type="scientific">Inquilinus ginsengisoli</name>
    <dbReference type="NCBI Taxonomy" id="363840"/>
    <lineage>
        <taxon>Bacteria</taxon>
        <taxon>Pseudomonadati</taxon>
        <taxon>Pseudomonadota</taxon>
        <taxon>Alphaproteobacteria</taxon>
        <taxon>Rhodospirillales</taxon>
        <taxon>Rhodospirillaceae</taxon>
        <taxon>Inquilinus</taxon>
    </lineage>
</organism>
<sequence length="237" mass="24431">MAAPIVPLIIVFPIYPGVTQLDFTGPHQVLSRLPGAVPVVASMGGTPVVVEGFAFSGLARLEAVERCDVLCVPGGFGCLDAMRDPGYLAQIRRLAAGARYVTSVCTGSLILGAAGLLEGKRAASHWAWRDELSLFGAIPDAGRVVRDGTVLTGGGVTAGIDFALTLAAELADTTVAQSIQLGLEYAPAPPFESGRPETAPAEVLALARARNAARQPDRAAIIAQVAANRHLARAATA</sequence>
<dbReference type="GO" id="GO:0006508">
    <property type="term" value="P:proteolysis"/>
    <property type="evidence" value="ECO:0007669"/>
    <property type="project" value="UniProtKB-KW"/>
</dbReference>
<dbReference type="PANTHER" id="PTHR43130">
    <property type="entry name" value="ARAC-FAMILY TRANSCRIPTIONAL REGULATOR"/>
    <property type="match status" value="1"/>
</dbReference>
<accession>A0ABU1JRC3</accession>
<dbReference type="GO" id="GO:0008233">
    <property type="term" value="F:peptidase activity"/>
    <property type="evidence" value="ECO:0007669"/>
    <property type="project" value="UniProtKB-KW"/>
</dbReference>
<dbReference type="InterPro" id="IPR002818">
    <property type="entry name" value="DJ-1/PfpI"/>
</dbReference>